<reference evidence="2" key="1">
    <citation type="submission" date="2023-10" db="EMBL/GenBank/DDBJ databases">
        <authorList>
            <person name="Chen Y."/>
            <person name="Shah S."/>
            <person name="Dougan E. K."/>
            <person name="Thang M."/>
            <person name="Chan C."/>
        </authorList>
    </citation>
    <scope>NUCLEOTIDE SEQUENCE [LARGE SCALE GENOMIC DNA]</scope>
</reference>
<gene>
    <name evidence="2" type="ORF">PCOR1329_LOCUS18859</name>
</gene>
<evidence type="ECO:0000313" key="3">
    <source>
        <dbReference type="Proteomes" id="UP001189429"/>
    </source>
</evidence>
<evidence type="ECO:0000256" key="1">
    <source>
        <dbReference type="SAM" id="MobiDB-lite"/>
    </source>
</evidence>
<dbReference type="Proteomes" id="UP001189429">
    <property type="component" value="Unassembled WGS sequence"/>
</dbReference>
<name>A0ABN9RC81_9DINO</name>
<proteinExistence type="predicted"/>
<keyword evidence="3" id="KW-1185">Reference proteome</keyword>
<accession>A0ABN9RC81</accession>
<organism evidence="2 3">
    <name type="scientific">Prorocentrum cordatum</name>
    <dbReference type="NCBI Taxonomy" id="2364126"/>
    <lineage>
        <taxon>Eukaryota</taxon>
        <taxon>Sar</taxon>
        <taxon>Alveolata</taxon>
        <taxon>Dinophyceae</taxon>
        <taxon>Prorocentrales</taxon>
        <taxon>Prorocentraceae</taxon>
        <taxon>Prorocentrum</taxon>
    </lineage>
</organism>
<sequence length="139" mass="14851">MLASVKLFNLQLLADDAESVLSEVQDEAKHQMELEALKKRSVDHGLSPGELGAMERLMQKSAKVKAQKRIRTLRDTAQSFFERVMAQMHPVAGAPAAVPPPVHVQLPVPREADEAAAGDAEGGGLLAPGRPRWPAGGAT</sequence>
<feature type="region of interest" description="Disordered" evidence="1">
    <location>
        <begin position="109"/>
        <end position="139"/>
    </location>
</feature>
<evidence type="ECO:0000313" key="2">
    <source>
        <dbReference type="EMBL" id="CAK0815629.1"/>
    </source>
</evidence>
<feature type="compositionally biased region" description="Low complexity" evidence="1">
    <location>
        <begin position="109"/>
        <end position="119"/>
    </location>
</feature>
<dbReference type="EMBL" id="CAUYUJ010005962">
    <property type="protein sequence ID" value="CAK0815629.1"/>
    <property type="molecule type" value="Genomic_DNA"/>
</dbReference>
<comment type="caution">
    <text evidence="2">The sequence shown here is derived from an EMBL/GenBank/DDBJ whole genome shotgun (WGS) entry which is preliminary data.</text>
</comment>
<protein>
    <submittedName>
        <fullName evidence="2">Uncharacterized protein</fullName>
    </submittedName>
</protein>